<dbReference type="EMBL" id="CP000880">
    <property type="protein sequence ID" value="ABX21061.1"/>
    <property type="molecule type" value="Genomic_DNA"/>
</dbReference>
<dbReference type="AlphaFoldDB" id="A9MP80"/>
<reference evidence="1 2" key="1">
    <citation type="submission" date="2007-11" db="EMBL/GenBank/DDBJ databases">
        <authorList>
            <consortium name="The Salmonella enterica serovar Arizonae Genome Sequencing Project"/>
            <person name="McClelland M."/>
            <person name="Sanderson E.K."/>
            <person name="Porwollik S."/>
            <person name="Spieth J."/>
            <person name="Clifton W.S."/>
            <person name="Fulton R."/>
            <person name="Chunyan W."/>
            <person name="Wollam A."/>
            <person name="Shah N."/>
            <person name="Pepin K."/>
            <person name="Bhonagiri V."/>
            <person name="Nash W."/>
            <person name="Johnson M."/>
            <person name="Thiruvilangam P."/>
            <person name="Wilson R."/>
        </authorList>
    </citation>
    <scope>NUCLEOTIDE SEQUENCE [LARGE SCALE GENOMIC DNA]</scope>
    <source>
        <strain evidence="2">ATCC BAA-731 / CDC346-86 / RSK2980</strain>
    </source>
</reference>
<gene>
    <name evidence="1" type="ordered locus">SARI_01156</name>
</gene>
<accession>A9MP80</accession>
<proteinExistence type="predicted"/>
<organism evidence="1 2">
    <name type="scientific">Salmonella arizonae (strain ATCC BAA-731 / CDC346-86 / RSK2980)</name>
    <dbReference type="NCBI Taxonomy" id="41514"/>
    <lineage>
        <taxon>Bacteria</taxon>
        <taxon>Pseudomonadati</taxon>
        <taxon>Pseudomonadota</taxon>
        <taxon>Gammaproteobacteria</taxon>
        <taxon>Enterobacterales</taxon>
        <taxon>Enterobacteriaceae</taxon>
        <taxon>Salmonella</taxon>
    </lineage>
</organism>
<dbReference type="Proteomes" id="UP000002084">
    <property type="component" value="Chromosome"/>
</dbReference>
<dbReference type="HOGENOM" id="CLU_3103531_0_0_6"/>
<sequence length="51" mass="6273">MSPYETKQIPFVWTRIKINILTFTFKWKKTKVMISFTKFRQFDHTFTKPDA</sequence>
<evidence type="ECO:0000313" key="2">
    <source>
        <dbReference type="Proteomes" id="UP000002084"/>
    </source>
</evidence>
<keyword evidence="2" id="KW-1185">Reference proteome</keyword>
<name>A9MP80_SALAR</name>
<evidence type="ECO:0000313" key="1">
    <source>
        <dbReference type="EMBL" id="ABX21061.1"/>
    </source>
</evidence>
<dbReference type="KEGG" id="ses:SARI_01156"/>
<protein>
    <submittedName>
        <fullName evidence="1">Uncharacterized protein</fullName>
    </submittedName>
</protein>